<comment type="function">
    <text evidence="4">Lytic transglycosylase with a strong preference for naked glycan strands that lack stem peptides.</text>
</comment>
<keyword evidence="3 4" id="KW-0961">Cell wall biogenesis/degradation</keyword>
<dbReference type="PROSITE" id="PS51724">
    <property type="entry name" value="SPOR"/>
    <property type="match status" value="1"/>
</dbReference>
<keyword evidence="2 4" id="KW-0456">Lyase</keyword>
<dbReference type="NCBIfam" id="TIGR00413">
    <property type="entry name" value="rlpA"/>
    <property type="match status" value="1"/>
</dbReference>
<keyword evidence="4" id="KW-0449">Lipoprotein</keyword>
<dbReference type="KEGG" id="dmp:FAK_20710"/>
<evidence type="ECO:0000256" key="4">
    <source>
        <dbReference type="HAMAP-Rule" id="MF_02071"/>
    </source>
</evidence>
<dbReference type="InterPro" id="IPR036680">
    <property type="entry name" value="SPOR-like_sf"/>
</dbReference>
<dbReference type="PANTHER" id="PTHR34183:SF1">
    <property type="entry name" value="ENDOLYTIC PEPTIDOGLYCAN TRANSGLYCOSYLASE RLPA"/>
    <property type="match status" value="1"/>
</dbReference>
<dbReference type="InterPro" id="IPR036908">
    <property type="entry name" value="RlpA-like_sf"/>
</dbReference>
<organism evidence="7 8">
    <name type="scientific">Desulfoferula mesophila</name>
    <dbReference type="NCBI Taxonomy" id="3058419"/>
    <lineage>
        <taxon>Bacteria</taxon>
        <taxon>Pseudomonadati</taxon>
        <taxon>Thermodesulfobacteriota</taxon>
        <taxon>Desulfarculia</taxon>
        <taxon>Desulfarculales</taxon>
        <taxon>Desulfarculaceae</taxon>
        <taxon>Desulfoferula</taxon>
    </lineage>
</organism>
<evidence type="ECO:0000256" key="3">
    <source>
        <dbReference type="ARBA" id="ARBA00023316"/>
    </source>
</evidence>
<dbReference type="CDD" id="cd22268">
    <property type="entry name" value="DPBB_RlpA-like"/>
    <property type="match status" value="1"/>
</dbReference>
<evidence type="ECO:0000256" key="1">
    <source>
        <dbReference type="ARBA" id="ARBA00022729"/>
    </source>
</evidence>
<sequence length="250" mass="27423">MRVYLDSAFLLVLGAIMLLVGACGPTVVPPPPAGRDLPKGKPYTVWGRTYQPFTQAHGFEQRGLASWYGPKFQGRLTSSGEVYDMEKMTAAHKLLPMNTWVEVVNQDNGKKAVVRINDRGPFVDGRIIDLSKAAARELNVIGPGTAPVFIRALASPPSSTTPPPANAPSAVVKLGPFTVQVGAFTSESNAYRLAATLRTQYEDVTVVKYDRGDMIFNRVRVGKLDNLEQAEKLKARLRQENHKQAFVVAW</sequence>
<dbReference type="EMBL" id="AP028679">
    <property type="protein sequence ID" value="BEQ15005.1"/>
    <property type="molecule type" value="Genomic_DNA"/>
</dbReference>
<evidence type="ECO:0000259" key="6">
    <source>
        <dbReference type="PROSITE" id="PS51724"/>
    </source>
</evidence>
<dbReference type="RefSeq" id="WP_338598800.1">
    <property type="nucleotide sequence ID" value="NZ_AP028679.1"/>
</dbReference>
<comment type="similarity">
    <text evidence="4 5">Belongs to the RlpA family.</text>
</comment>
<dbReference type="SUPFAM" id="SSF110997">
    <property type="entry name" value="Sporulation related repeat"/>
    <property type="match status" value="1"/>
</dbReference>
<dbReference type="Gene3D" id="2.40.40.10">
    <property type="entry name" value="RlpA-like domain"/>
    <property type="match status" value="1"/>
</dbReference>
<dbReference type="GO" id="GO:0071555">
    <property type="term" value="P:cell wall organization"/>
    <property type="evidence" value="ECO:0007669"/>
    <property type="project" value="UniProtKB-KW"/>
</dbReference>
<gene>
    <name evidence="4" type="primary">rlpA</name>
    <name evidence="7" type="ORF">FAK_20710</name>
</gene>
<keyword evidence="4" id="KW-1003">Cell membrane</keyword>
<dbReference type="Pfam" id="PF05036">
    <property type="entry name" value="SPOR"/>
    <property type="match status" value="1"/>
</dbReference>
<dbReference type="SUPFAM" id="SSF50685">
    <property type="entry name" value="Barwin-like endoglucanases"/>
    <property type="match status" value="1"/>
</dbReference>
<dbReference type="InterPro" id="IPR034718">
    <property type="entry name" value="RlpA"/>
</dbReference>
<evidence type="ECO:0000313" key="7">
    <source>
        <dbReference type="EMBL" id="BEQ15005.1"/>
    </source>
</evidence>
<dbReference type="AlphaFoldDB" id="A0AAU9EG96"/>
<accession>A0AAU9EG96</accession>
<protein>
    <recommendedName>
        <fullName evidence="4">Probable endolytic peptidoglycan transglycosylase RlpA</fullName>
        <ecNumber evidence="4">4.2.2.-</ecNumber>
    </recommendedName>
</protein>
<evidence type="ECO:0000256" key="5">
    <source>
        <dbReference type="RuleBase" id="RU003495"/>
    </source>
</evidence>
<name>A0AAU9EG96_9BACT</name>
<evidence type="ECO:0000313" key="8">
    <source>
        <dbReference type="Proteomes" id="UP001366166"/>
    </source>
</evidence>
<proteinExistence type="inferred from homology"/>
<dbReference type="PROSITE" id="PS51257">
    <property type="entry name" value="PROKAR_LIPOPROTEIN"/>
    <property type="match status" value="1"/>
</dbReference>
<dbReference type="Gene3D" id="3.30.70.1070">
    <property type="entry name" value="Sporulation related repeat"/>
    <property type="match status" value="1"/>
</dbReference>
<dbReference type="InterPro" id="IPR009009">
    <property type="entry name" value="RlpA-like_DPBB"/>
</dbReference>
<dbReference type="GO" id="GO:0005886">
    <property type="term" value="C:plasma membrane"/>
    <property type="evidence" value="ECO:0007669"/>
    <property type="project" value="UniProtKB-SubCell"/>
</dbReference>
<feature type="domain" description="SPOR" evidence="6">
    <location>
        <begin position="171"/>
        <end position="250"/>
    </location>
</feature>
<dbReference type="Proteomes" id="UP001366166">
    <property type="component" value="Chromosome"/>
</dbReference>
<evidence type="ECO:0000256" key="2">
    <source>
        <dbReference type="ARBA" id="ARBA00023239"/>
    </source>
</evidence>
<dbReference type="Pfam" id="PF03330">
    <property type="entry name" value="DPBB_1"/>
    <property type="match status" value="1"/>
</dbReference>
<dbReference type="InterPro" id="IPR012997">
    <property type="entry name" value="RplA"/>
</dbReference>
<dbReference type="PANTHER" id="PTHR34183">
    <property type="entry name" value="ENDOLYTIC PEPTIDOGLYCAN TRANSGLYCOSYLASE RLPA"/>
    <property type="match status" value="1"/>
</dbReference>
<keyword evidence="4" id="KW-0472">Membrane</keyword>
<dbReference type="GO" id="GO:0000270">
    <property type="term" value="P:peptidoglycan metabolic process"/>
    <property type="evidence" value="ECO:0007669"/>
    <property type="project" value="UniProtKB-UniRule"/>
</dbReference>
<comment type="subcellular location">
    <subcellularLocation>
        <location evidence="4">Cell membrane</location>
        <topology evidence="4">Lipid-anchor</topology>
    </subcellularLocation>
</comment>
<dbReference type="GO" id="GO:0008932">
    <property type="term" value="F:lytic endotransglycosylase activity"/>
    <property type="evidence" value="ECO:0007669"/>
    <property type="project" value="UniProtKB-UniRule"/>
</dbReference>
<keyword evidence="8" id="KW-1185">Reference proteome</keyword>
<dbReference type="HAMAP" id="MF_02071">
    <property type="entry name" value="RlpA"/>
    <property type="match status" value="1"/>
</dbReference>
<keyword evidence="4" id="KW-0564">Palmitate</keyword>
<dbReference type="EC" id="4.2.2.-" evidence="4"/>
<keyword evidence="1" id="KW-0732">Signal</keyword>
<dbReference type="InterPro" id="IPR007730">
    <property type="entry name" value="SPOR-like_dom"/>
</dbReference>
<reference evidence="8" key="1">
    <citation type="journal article" date="2023" name="Arch. Microbiol.">
        <title>Desulfoferula mesophilus gen. nov. sp. nov., a mesophilic sulfate-reducing bacterium isolated from a brackish lake sediment.</title>
        <authorList>
            <person name="Watanabe T."/>
            <person name="Yabe T."/>
            <person name="Tsuji J.M."/>
            <person name="Fukui M."/>
        </authorList>
    </citation>
    <scope>NUCLEOTIDE SEQUENCE [LARGE SCALE GENOMIC DNA]</scope>
    <source>
        <strain evidence="8">12FAK</strain>
    </source>
</reference>
<dbReference type="GO" id="GO:0042834">
    <property type="term" value="F:peptidoglycan binding"/>
    <property type="evidence" value="ECO:0007669"/>
    <property type="project" value="InterPro"/>
</dbReference>